<comment type="caution">
    <text evidence="2">The sequence shown here is derived from an EMBL/GenBank/DDBJ whole genome shotgun (WGS) entry which is preliminary data.</text>
</comment>
<organism evidence="2 3">
    <name type="scientific">Aquibium carbonis</name>
    <dbReference type="NCBI Taxonomy" id="2495581"/>
    <lineage>
        <taxon>Bacteria</taxon>
        <taxon>Pseudomonadati</taxon>
        <taxon>Pseudomonadota</taxon>
        <taxon>Alphaproteobacteria</taxon>
        <taxon>Hyphomicrobiales</taxon>
        <taxon>Phyllobacteriaceae</taxon>
        <taxon>Aquibium</taxon>
    </lineage>
</organism>
<sequence length="76" mass="8130">MLRLRGLSLFALFAAVFFSFTLVSTDFAEARRGGSFGSRGSRTFQAPPPTRTAPAQTAPVERSMTPAPAPAATRQQ</sequence>
<evidence type="ECO:0000256" key="1">
    <source>
        <dbReference type="SAM" id="MobiDB-lite"/>
    </source>
</evidence>
<keyword evidence="3" id="KW-1185">Reference proteome</keyword>
<name>A0A3R9ZFX5_9HYPH</name>
<evidence type="ECO:0000313" key="3">
    <source>
        <dbReference type="Proteomes" id="UP000278398"/>
    </source>
</evidence>
<feature type="non-terminal residue" evidence="2">
    <location>
        <position position="76"/>
    </location>
</feature>
<gene>
    <name evidence="2" type="ORF">EJC49_25300</name>
</gene>
<dbReference type="EMBL" id="RWKW01000170">
    <property type="protein sequence ID" value="RST78930.1"/>
    <property type="molecule type" value="Genomic_DNA"/>
</dbReference>
<accession>A0A3R9ZFX5</accession>
<dbReference type="AlphaFoldDB" id="A0A3R9ZFX5"/>
<reference evidence="2 3" key="1">
    <citation type="submission" date="2018-12" db="EMBL/GenBank/DDBJ databases">
        <title>Mesorhizobium carbonis sp. nov., isolated from coal mine water.</title>
        <authorList>
            <person name="Xin W."/>
            <person name="Xu Z."/>
            <person name="Xiang F."/>
            <person name="Zhang J."/>
            <person name="Xi L."/>
            <person name="Liu J."/>
        </authorList>
    </citation>
    <scope>NUCLEOTIDE SEQUENCE [LARGE SCALE GENOMIC DNA]</scope>
    <source>
        <strain evidence="2 3">B2.3</strain>
    </source>
</reference>
<dbReference type="Proteomes" id="UP000278398">
    <property type="component" value="Unassembled WGS sequence"/>
</dbReference>
<proteinExistence type="predicted"/>
<evidence type="ECO:0000313" key="2">
    <source>
        <dbReference type="EMBL" id="RST78930.1"/>
    </source>
</evidence>
<feature type="region of interest" description="Disordered" evidence="1">
    <location>
        <begin position="33"/>
        <end position="76"/>
    </location>
</feature>
<protein>
    <submittedName>
        <fullName evidence="2">Uncharacterized protein</fullName>
    </submittedName>
</protein>